<evidence type="ECO:0000313" key="2">
    <source>
        <dbReference type="EMBL" id="HIH09323.1"/>
    </source>
</evidence>
<evidence type="ECO:0000313" key="3">
    <source>
        <dbReference type="Proteomes" id="UP000565078"/>
    </source>
</evidence>
<keyword evidence="1" id="KW-0472">Membrane</keyword>
<proteinExistence type="predicted"/>
<reference evidence="3" key="1">
    <citation type="journal article" date="2020" name="bioRxiv">
        <title>A rank-normalized archaeal taxonomy based on genome phylogeny resolves widespread incomplete and uneven classifications.</title>
        <authorList>
            <person name="Rinke C."/>
            <person name="Chuvochina M."/>
            <person name="Mussig A.J."/>
            <person name="Chaumeil P.-A."/>
            <person name="Waite D.W."/>
            <person name="Whitman W.B."/>
            <person name="Parks D.H."/>
            <person name="Hugenholtz P."/>
        </authorList>
    </citation>
    <scope>NUCLEOTIDE SEQUENCE [LARGE SCALE GENOMIC DNA]</scope>
</reference>
<feature type="transmembrane region" description="Helical" evidence="1">
    <location>
        <begin position="81"/>
        <end position="102"/>
    </location>
</feature>
<evidence type="ECO:0000256" key="1">
    <source>
        <dbReference type="SAM" id="Phobius"/>
    </source>
</evidence>
<gene>
    <name evidence="2" type="ORF">HA254_01495</name>
</gene>
<accession>A0A7J4IUX6</accession>
<name>A0A7J4IUX6_9ARCH</name>
<keyword evidence="1" id="KW-1133">Transmembrane helix</keyword>
<comment type="caution">
    <text evidence="2">The sequence shown here is derived from an EMBL/GenBank/DDBJ whole genome shotgun (WGS) entry which is preliminary data.</text>
</comment>
<dbReference type="EMBL" id="DUGC01000030">
    <property type="protein sequence ID" value="HIH09323.1"/>
    <property type="molecule type" value="Genomic_DNA"/>
</dbReference>
<sequence>MGIDTIIGNFVSGIGSAVFQIGTLKTTLSSTIAGGVEGGIRRAMPMLMKNIVLGAIFLTGTFLFGIGLAKWAESLFTVPGAGFILTGLALLAVGSYCLPVTLKAADK</sequence>
<keyword evidence="1" id="KW-0812">Transmembrane</keyword>
<dbReference type="Proteomes" id="UP000565078">
    <property type="component" value="Unassembled WGS sequence"/>
</dbReference>
<protein>
    <submittedName>
        <fullName evidence="2">Uncharacterized protein</fullName>
    </submittedName>
</protein>
<organism evidence="2 3">
    <name type="scientific">Candidatus Iainarchaeum sp</name>
    <dbReference type="NCBI Taxonomy" id="3101447"/>
    <lineage>
        <taxon>Archaea</taxon>
        <taxon>Candidatus Iainarchaeota</taxon>
        <taxon>Candidatus Iainarchaeia</taxon>
        <taxon>Candidatus Iainarchaeales</taxon>
        <taxon>Candidatus Iainarchaeaceae</taxon>
        <taxon>Candidatus Iainarchaeum</taxon>
    </lineage>
</organism>
<feature type="transmembrane region" description="Helical" evidence="1">
    <location>
        <begin position="51"/>
        <end position="69"/>
    </location>
</feature>
<dbReference type="AlphaFoldDB" id="A0A7J4IUX6"/>